<evidence type="ECO:0000313" key="3">
    <source>
        <dbReference type="Proteomes" id="UP000241405"/>
    </source>
</evidence>
<dbReference type="EMBL" id="PYMO01000045">
    <property type="protein sequence ID" value="PSU18412.1"/>
    <property type="molecule type" value="Genomic_DNA"/>
</dbReference>
<name>A0A2T3JAF3_PHOPO</name>
<sequence length="72" mass="8496">MIKINNGDIAAPILYIVNRRDKLFEMSPGCDFKYNFEDMLNVDLLKQESSVIINKEKYDSEKINRKKANKRK</sequence>
<evidence type="ECO:0000313" key="2">
    <source>
        <dbReference type="EMBL" id="PSU45815.1"/>
    </source>
</evidence>
<proteinExistence type="predicted"/>
<dbReference type="Proteomes" id="UP000241618">
    <property type="component" value="Unassembled WGS sequence"/>
</dbReference>
<organism evidence="2 4">
    <name type="scientific">Photobacterium phosphoreum</name>
    <dbReference type="NCBI Taxonomy" id="659"/>
    <lineage>
        <taxon>Bacteria</taxon>
        <taxon>Pseudomonadati</taxon>
        <taxon>Pseudomonadota</taxon>
        <taxon>Gammaproteobacteria</taxon>
        <taxon>Vibrionales</taxon>
        <taxon>Vibrionaceae</taxon>
        <taxon>Photobacterium</taxon>
    </lineage>
</organism>
<protein>
    <submittedName>
        <fullName evidence="2">Uncharacterized protein</fullName>
    </submittedName>
</protein>
<gene>
    <name evidence="2" type="ORF">C9J18_21460</name>
    <name evidence="1" type="ORF">CTM96_21550</name>
</gene>
<accession>A0A2T3JAF3</accession>
<evidence type="ECO:0000313" key="1">
    <source>
        <dbReference type="EMBL" id="PSU18412.1"/>
    </source>
</evidence>
<dbReference type="AlphaFoldDB" id="A0A2T3JAF3"/>
<reference evidence="3 4" key="1">
    <citation type="submission" date="2018-03" db="EMBL/GenBank/DDBJ databases">
        <title>Whole genome sequencing of Histamine producing bacteria.</title>
        <authorList>
            <person name="Butler K."/>
        </authorList>
    </citation>
    <scope>NUCLEOTIDE SEQUENCE [LARGE SCALE GENOMIC DNA]</scope>
    <source>
        <strain evidence="2 4">FS-6.1</strain>
        <strain evidence="1 3">FS-6.2</strain>
    </source>
</reference>
<comment type="caution">
    <text evidence="2">The sequence shown here is derived from an EMBL/GenBank/DDBJ whole genome shotgun (WGS) entry which is preliminary data.</text>
</comment>
<dbReference type="EMBL" id="PYMP01000039">
    <property type="protein sequence ID" value="PSU45815.1"/>
    <property type="molecule type" value="Genomic_DNA"/>
</dbReference>
<keyword evidence="3" id="KW-1185">Reference proteome</keyword>
<evidence type="ECO:0000313" key="4">
    <source>
        <dbReference type="Proteomes" id="UP000241618"/>
    </source>
</evidence>
<dbReference type="Proteomes" id="UP000241405">
    <property type="component" value="Unassembled WGS sequence"/>
</dbReference>